<dbReference type="EC" id="2.4.-.-" evidence="2"/>
<dbReference type="Pfam" id="PF00534">
    <property type="entry name" value="Glycos_transf_1"/>
    <property type="match status" value="1"/>
</dbReference>
<keyword evidence="2" id="KW-0328">Glycosyltransferase</keyword>
<reference evidence="2" key="1">
    <citation type="submission" date="2023-03" db="EMBL/GenBank/DDBJ databases">
        <authorList>
            <person name="Cleenwerck I."/>
        </authorList>
    </citation>
    <scope>NUCLEOTIDE SEQUENCE</scope>
    <source>
        <strain evidence="2">LMG 32879</strain>
    </source>
</reference>
<keyword evidence="2" id="KW-0808">Transferase</keyword>
<feature type="domain" description="Glycosyl transferase family 1" evidence="1">
    <location>
        <begin position="7"/>
        <end position="153"/>
    </location>
</feature>
<evidence type="ECO:0000313" key="2">
    <source>
        <dbReference type="EMBL" id="CAI9122212.1"/>
    </source>
</evidence>
<accession>A0AA35XXQ4</accession>
<dbReference type="SUPFAM" id="SSF53756">
    <property type="entry name" value="UDP-Glycosyltransferase/glycogen phosphorylase"/>
    <property type="match status" value="1"/>
</dbReference>
<name>A0AA35XXQ4_9PROT</name>
<dbReference type="InterPro" id="IPR001296">
    <property type="entry name" value="Glyco_trans_1"/>
</dbReference>
<dbReference type="GO" id="GO:0016757">
    <property type="term" value="F:glycosyltransferase activity"/>
    <property type="evidence" value="ECO:0007669"/>
    <property type="project" value="UniProtKB-KW"/>
</dbReference>
<sequence>MGDRPLAIAIVGNFLRTKGADTILSLIDIAHPDYFEFHIFGYVHPEYDAVLKAYNRRNVKTYGRYTAGDIEALKIADVALNLSIWPETYCISLSEAWQNGLIPIVTDVGALGDRVVDGVNGFKVPIGRPSAVLERLELLRSSDAMRRRMMENITSDLWTNAQRYGEELKRVYESVAPVRELGIAELAIDSGQVHLIPHASWRHQAPPRHIFDPPTIRDLSIELPEVPEDWIDIQGGECYVDDVCNFILAEGTDDEFPGAQSFHLRGWYFVPGVRGSGTMYVTLIGAPDRPVIFIECTRELRGDIVSLFPDAPRRSGFNCEVALRGKWCEGSYRVGLVNVVNGQGTFQLTTIEIDVTGGAVVALRRSPPSNQTIMTGFSRVIHEDGILREVKLARIAQSGLRREDRASVEWYLDRLGQEPVTTGACEPETDIPVGGWAFMPGATGSGQLYIACVSDVNEEVFLFAMHRLARADVRKVHLGAPLMSGFSGNLRLGSGYARTMDGSYRVCIVNVVGEVIGVVLTNFGITTRSGVMVSIEHVDVSVEMSERVSALLGKKAFA</sequence>
<evidence type="ECO:0000313" key="3">
    <source>
        <dbReference type="Proteomes" id="UP001176960"/>
    </source>
</evidence>
<dbReference type="AlphaFoldDB" id="A0AA35XXQ4"/>
<gene>
    <name evidence="2" type="ORF">LMG32879_003072</name>
</gene>
<dbReference type="Gene3D" id="3.40.50.2000">
    <property type="entry name" value="Glycogen Phosphorylase B"/>
    <property type="match status" value="1"/>
</dbReference>
<protein>
    <submittedName>
        <fullName evidence="2">Glycosyltransferase</fullName>
        <ecNumber evidence="2">2.4.-.-</ecNumber>
    </submittedName>
</protein>
<evidence type="ECO:0000259" key="1">
    <source>
        <dbReference type="Pfam" id="PF00534"/>
    </source>
</evidence>
<keyword evidence="3" id="KW-1185">Reference proteome</keyword>
<comment type="caution">
    <text evidence="2">The sequence shown here is derived from an EMBL/GenBank/DDBJ whole genome shotgun (WGS) entry which is preliminary data.</text>
</comment>
<dbReference type="EMBL" id="CATKSH010000037">
    <property type="protein sequence ID" value="CAI9122212.1"/>
    <property type="molecule type" value="Genomic_DNA"/>
</dbReference>
<dbReference type="Proteomes" id="UP001176960">
    <property type="component" value="Unassembled WGS sequence"/>
</dbReference>
<proteinExistence type="predicted"/>
<dbReference type="RefSeq" id="WP_289843883.1">
    <property type="nucleotide sequence ID" value="NZ_CATKSH010000037.1"/>
</dbReference>
<organism evidence="2 3">
    <name type="scientific">Brytella acorum</name>
    <dbReference type="NCBI Taxonomy" id="2959299"/>
    <lineage>
        <taxon>Bacteria</taxon>
        <taxon>Pseudomonadati</taxon>
        <taxon>Pseudomonadota</taxon>
        <taxon>Alphaproteobacteria</taxon>
        <taxon>Acetobacterales</taxon>
        <taxon>Acetobacteraceae</taxon>
        <taxon>Brytella</taxon>
    </lineage>
</organism>